<protein>
    <recommendedName>
        <fullName evidence="3">Thymidylate kinase</fullName>
    </recommendedName>
</protein>
<proteinExistence type="predicted"/>
<sequence>MTENAASKNHRLVIIEGIMGSGKSTTMRIVAKALEDAGRPALAIHERTDPHPVRATDELEHWFEPWRDSTAEQLAHRAVSRWRSFAEETQRSGYVPVLDGQLFHGDLTHLFLMEASFDELAAYCERLAQVIEPLNPLVVYLRQQDVERAVRIVCAERGEDWVKYQVDWKLKGPYAVRRNLAGLEGLIALYQDYRLMTDALYDRLRLNKMVIENSERDWARYNQQILERLGLEGVPRAN</sequence>
<gene>
    <name evidence="1" type="ORF">AZ34_15265</name>
</gene>
<dbReference type="InterPro" id="IPR027417">
    <property type="entry name" value="P-loop_NTPase"/>
</dbReference>
<evidence type="ECO:0000313" key="1">
    <source>
        <dbReference type="EMBL" id="EYC52281.1"/>
    </source>
</evidence>
<comment type="caution">
    <text evidence="1">The sequence shown here is derived from an EMBL/GenBank/DDBJ whole genome shotgun (WGS) entry which is preliminary data.</text>
</comment>
<dbReference type="EMBL" id="JEMG01000001">
    <property type="protein sequence ID" value="EYC52281.1"/>
    <property type="molecule type" value="Genomic_DNA"/>
</dbReference>
<evidence type="ECO:0000313" key="2">
    <source>
        <dbReference type="Proteomes" id="UP000023268"/>
    </source>
</evidence>
<accession>A0A016XKA0</accession>
<name>A0A016XKA0_9BURK</name>
<dbReference type="AlphaFoldDB" id="A0A016XKA0"/>
<evidence type="ECO:0008006" key="3">
    <source>
        <dbReference type="Google" id="ProtNLM"/>
    </source>
</evidence>
<reference evidence="1 2" key="1">
    <citation type="submission" date="2014-02" db="EMBL/GenBank/DDBJ databases">
        <title>Draft Genome of Hylemonella gracilis isolated from the Niagara River.</title>
        <authorList>
            <person name="Pawlowski D.R."/>
            <person name="Koudelka G.B."/>
        </authorList>
    </citation>
    <scope>NUCLEOTIDE SEQUENCE [LARGE SCALE GENOMIC DNA]</scope>
    <source>
        <strain evidence="1 2">Niagara R</strain>
    </source>
</reference>
<dbReference type="eggNOG" id="COG0125">
    <property type="taxonomic scope" value="Bacteria"/>
</dbReference>
<organism evidence="1 2">
    <name type="scientific">Hylemonella gracilis str. Niagara R</name>
    <dbReference type="NCBI Taxonomy" id="1458275"/>
    <lineage>
        <taxon>Bacteria</taxon>
        <taxon>Pseudomonadati</taxon>
        <taxon>Pseudomonadota</taxon>
        <taxon>Betaproteobacteria</taxon>
        <taxon>Burkholderiales</taxon>
        <taxon>Comamonadaceae</taxon>
        <taxon>Hylemonella</taxon>
    </lineage>
</organism>
<dbReference type="STRING" id="1458275.AZ34_15265"/>
<dbReference type="SUPFAM" id="SSF52540">
    <property type="entry name" value="P-loop containing nucleoside triphosphate hydrolases"/>
    <property type="match status" value="1"/>
</dbReference>
<dbReference type="Gene3D" id="3.40.50.300">
    <property type="entry name" value="P-loop containing nucleotide triphosphate hydrolases"/>
    <property type="match status" value="1"/>
</dbReference>
<dbReference type="Proteomes" id="UP000023268">
    <property type="component" value="Unassembled WGS sequence"/>
</dbReference>